<keyword evidence="7 11" id="KW-0804">Transcription</keyword>
<comment type="function">
    <text evidence="9 11">Component of the Mediator complex, a coactivator involved in the regulated transcription of nearly all RNA polymerase II-dependent genes. Mediator functions as a bridge to convey information from gene-specific regulatory proteins to the basal RNA polymerase II transcription machinery. Mediator is recruited to promoters by direct interactions with regulatory proteins and serves as a scaffold for the assembly of a functional preinitiation complex with RNA polymerase II and the general transcription factors.</text>
</comment>
<feature type="domain" description="Mediator complex subunit MED14 N-terminal" evidence="13">
    <location>
        <begin position="97"/>
        <end position="301"/>
    </location>
</feature>
<evidence type="ECO:0000256" key="4">
    <source>
        <dbReference type="ARBA" id="ARBA00019619"/>
    </source>
</evidence>
<dbReference type="InterPro" id="IPR013947">
    <property type="entry name" value="Mediator_Med14"/>
</dbReference>
<evidence type="ECO:0000256" key="11">
    <source>
        <dbReference type="RuleBase" id="RU365082"/>
    </source>
</evidence>
<proteinExistence type="inferred from homology"/>
<dbReference type="GO" id="GO:0070847">
    <property type="term" value="C:core mediator complex"/>
    <property type="evidence" value="ECO:0007669"/>
    <property type="project" value="TreeGrafter"/>
</dbReference>
<dbReference type="PANTHER" id="PTHR12809">
    <property type="entry name" value="MEDIATOR COMPLEX SUBUNIT"/>
    <property type="match status" value="1"/>
</dbReference>
<keyword evidence="8 11" id="KW-0539">Nucleus</keyword>
<dbReference type="Pfam" id="PF08638">
    <property type="entry name" value="Med14"/>
    <property type="match status" value="1"/>
</dbReference>
<evidence type="ECO:0000256" key="3">
    <source>
        <dbReference type="ARBA" id="ARBA00011837"/>
    </source>
</evidence>
<feature type="compositionally biased region" description="Basic and acidic residues" evidence="12">
    <location>
        <begin position="1050"/>
        <end position="1065"/>
    </location>
</feature>
<dbReference type="GO" id="GO:0016592">
    <property type="term" value="C:mediator complex"/>
    <property type="evidence" value="ECO:0007669"/>
    <property type="project" value="UniProtKB-UniRule"/>
</dbReference>
<organism evidence="14">
    <name type="scientific">Talaromyces marneffei PM1</name>
    <dbReference type="NCBI Taxonomy" id="1077442"/>
    <lineage>
        <taxon>Eukaryota</taxon>
        <taxon>Fungi</taxon>
        <taxon>Dikarya</taxon>
        <taxon>Ascomycota</taxon>
        <taxon>Pezizomycotina</taxon>
        <taxon>Eurotiomycetes</taxon>
        <taxon>Eurotiomycetidae</taxon>
        <taxon>Eurotiales</taxon>
        <taxon>Trichocomaceae</taxon>
        <taxon>Talaromyces</taxon>
        <taxon>Talaromyces sect. Talaromyces</taxon>
    </lineage>
</organism>
<feature type="compositionally biased region" description="Basic and acidic residues" evidence="12">
    <location>
        <begin position="16"/>
        <end position="26"/>
    </location>
</feature>
<keyword evidence="6 11" id="KW-0010">Activator</keyword>
<evidence type="ECO:0000256" key="9">
    <source>
        <dbReference type="ARBA" id="ARBA00025687"/>
    </source>
</evidence>
<evidence type="ECO:0000256" key="8">
    <source>
        <dbReference type="ARBA" id="ARBA00023242"/>
    </source>
</evidence>
<evidence type="ECO:0000313" key="14">
    <source>
        <dbReference type="EMBL" id="KFX53469.1"/>
    </source>
</evidence>
<comment type="similarity">
    <text evidence="2 11">Belongs to the Mediator complex subunit 14 family.</text>
</comment>
<dbReference type="InterPro" id="IPR055122">
    <property type="entry name" value="Med14_N"/>
</dbReference>
<dbReference type="AlphaFoldDB" id="A0A093VTX9"/>
<comment type="subcellular location">
    <subcellularLocation>
        <location evidence="1 11">Nucleus</location>
    </subcellularLocation>
</comment>
<feature type="compositionally biased region" description="Basic and acidic residues" evidence="12">
    <location>
        <begin position="1081"/>
        <end position="1091"/>
    </location>
</feature>
<evidence type="ECO:0000259" key="13">
    <source>
        <dbReference type="Pfam" id="PF08638"/>
    </source>
</evidence>
<evidence type="ECO:0000256" key="7">
    <source>
        <dbReference type="ARBA" id="ARBA00023163"/>
    </source>
</evidence>
<feature type="region of interest" description="Disordered" evidence="12">
    <location>
        <begin position="1"/>
        <end position="66"/>
    </location>
</feature>
<feature type="region of interest" description="Disordered" evidence="12">
    <location>
        <begin position="1039"/>
        <end position="1091"/>
    </location>
</feature>
<evidence type="ECO:0000256" key="1">
    <source>
        <dbReference type="ARBA" id="ARBA00004123"/>
    </source>
</evidence>
<dbReference type="EMBL" id="JPOX01000001">
    <property type="protein sequence ID" value="KFX53469.1"/>
    <property type="molecule type" value="Genomic_DNA"/>
</dbReference>
<dbReference type="GO" id="GO:0006357">
    <property type="term" value="P:regulation of transcription by RNA polymerase II"/>
    <property type="evidence" value="ECO:0007669"/>
    <property type="project" value="InterPro"/>
</dbReference>
<accession>A0A093VTX9</accession>
<evidence type="ECO:0000256" key="12">
    <source>
        <dbReference type="SAM" id="MobiDB-lite"/>
    </source>
</evidence>
<dbReference type="Pfam" id="PF26204">
    <property type="entry name" value="Med14_fung"/>
    <property type="match status" value="1"/>
</dbReference>
<evidence type="ECO:0000256" key="2">
    <source>
        <dbReference type="ARBA" id="ARBA00007813"/>
    </source>
</evidence>
<reference evidence="14" key="1">
    <citation type="journal article" date="2014" name="PLoS Genet.">
        <title>Signature Gene Expression Reveals Novel Clues to the Molecular Mechanisms of Dimorphic Transition in Penicillium marneffei.</title>
        <authorList>
            <person name="Yang E."/>
            <person name="Wang G."/>
            <person name="Cai J."/>
            <person name="Woo P.C."/>
            <person name="Lau S.K."/>
            <person name="Yuen K.-Y."/>
            <person name="Chow W.-N."/>
            <person name="Lin X."/>
        </authorList>
    </citation>
    <scope>NUCLEOTIDE SEQUENCE [LARGE SCALE GENOMIC DNA]</scope>
    <source>
        <strain evidence="14">PM1</strain>
    </source>
</reference>
<evidence type="ECO:0000256" key="6">
    <source>
        <dbReference type="ARBA" id="ARBA00023159"/>
    </source>
</evidence>
<sequence length="1091" mass="122673">MPGLVMDDVSASASRDWGDSYDRHGSNGDSTVMRGAHHVDNLGRSENPQQANGFKGEDGKGQGSSTAMVLKHGQSGVVPDGVEGQWAPPLMHITQGFFPYSQLVNRAVQQCYNDLCDVITELADSTQQQQQQLPSSANGKPDPASIQKRIRILEFAQTKRTEFIKLLVLSQWSRQAVDVSRLIDLQNFIRTRHFAYQTAVQRVADMKRDLVRAQVANPDLQTALEVLTTGRVSNMPEFGYKPPKPLSSRRLLATLQRINRIISTRLVTSDSIPSSLNEYQVHDGRVTFSVHGEFELDLSIAEEDVTSQFYFIDIRFLFTPSSPIPKGRFFNELDSQINGILKTKGLTGCFDFIHNLVLANKINILFKQAMSLSRGQWTGALRVELLHRTLVVHYWPDKSGPKSWLEIGAHSGSHQRQKVSYLALRWIREGKECDFSQIHFDTESLSMESILRSVIAIHSSHILRAVYERLRTQNLFANHRLSINMQMSKTEPGNCRLNVQLTETRYLNASLEPVSGAMCIHTIPSLLCRLDKGSTSDDDFVNRISRLRCIAAMEEIESDAKIFGWESVDHRKFKVDIRRVFPSNILRASFFRNRLWGNSWIIAATTSLSGDDWWILRLKARPSPLPDALGHARVVAGGFSVLSTRVLSGDQLLSPRESRYHFPNLDYSLTGALVMYSNALWLSELGYQNVLPPVEQLQLGSRLEVPCLYLKFDSGKLPKQMRITPLDGTRRKSYVRETLTISYYGIDSRTKNAIVVAHGRFHIPLKKMGLKRLKLDDCILLRRGGSAFAMRFFVTPGQSIMVDLFERIQRLNIVLSLFHTLQQNKITVKSVSLSNLSFVYAPREGFEANIVIRLDGPGHAPDLDPTIIRLQNEPLSRLRLHISFNSLSPHNRIKQSLGMILNRTGPGNGVQCVLQLLKLTLPVLHALDRLVTEPQHNSTLRVQVSIRGAQTYQIHYFGLRFRFLLNASHRRDKIIWALKDISSSEGQRDVEQAVEARLQEKIYCGKGDGWQGLGNGAVAEVYQVGNLLSELDSCFADLTPPAAPPAVPRETAEKKPGKTPKDKGPKTNGTSKVTNRPPQEAPKESDVIMID</sequence>
<dbReference type="eggNOG" id="KOG1875">
    <property type="taxonomic scope" value="Eukaryota"/>
</dbReference>
<name>A0A093VTX9_TALMA</name>
<comment type="subunit">
    <text evidence="3 11">Component of the Mediator complex.</text>
</comment>
<keyword evidence="5 11" id="KW-0805">Transcription regulation</keyword>
<comment type="caution">
    <text evidence="14">The sequence shown here is derived from an EMBL/GenBank/DDBJ whole genome shotgun (WGS) entry which is preliminary data.</text>
</comment>
<dbReference type="PANTHER" id="PTHR12809:SF2">
    <property type="entry name" value="MEDIATOR OF RNA POLYMERASE II TRANSCRIPTION SUBUNIT 14"/>
    <property type="match status" value="1"/>
</dbReference>
<protein>
    <recommendedName>
        <fullName evidence="4 11">Mediator of RNA polymerase II transcription subunit 14</fullName>
    </recommendedName>
    <alternativeName>
        <fullName evidence="10 11">Mediator complex subunit 14</fullName>
    </alternativeName>
</protein>
<evidence type="ECO:0000256" key="5">
    <source>
        <dbReference type="ARBA" id="ARBA00023015"/>
    </source>
</evidence>
<gene>
    <name evidence="14" type="ORF">GQ26_0012710</name>
</gene>
<dbReference type="GO" id="GO:0003712">
    <property type="term" value="F:transcription coregulator activity"/>
    <property type="evidence" value="ECO:0007669"/>
    <property type="project" value="UniProtKB-UniRule"/>
</dbReference>
<dbReference type="HOGENOM" id="CLU_003573_1_1_1"/>
<evidence type="ECO:0000256" key="10">
    <source>
        <dbReference type="ARBA" id="ARBA00032007"/>
    </source>
</evidence>